<evidence type="ECO:0000256" key="1">
    <source>
        <dbReference type="ARBA" id="ARBA00023186"/>
    </source>
</evidence>
<protein>
    <submittedName>
        <fullName evidence="2">Chaperone protein TorD</fullName>
    </submittedName>
</protein>
<keyword evidence="3" id="KW-1185">Reference proteome</keyword>
<organism evidence="2 3">
    <name type="scientific">Bradyrhizobium ivorense</name>
    <dbReference type="NCBI Taxonomy" id="2511166"/>
    <lineage>
        <taxon>Bacteria</taxon>
        <taxon>Pseudomonadati</taxon>
        <taxon>Pseudomonadota</taxon>
        <taxon>Alphaproteobacteria</taxon>
        <taxon>Hyphomicrobiales</taxon>
        <taxon>Nitrobacteraceae</taxon>
        <taxon>Bradyrhizobium</taxon>
    </lineage>
</organism>
<dbReference type="Pfam" id="PF02613">
    <property type="entry name" value="Nitrate_red_del"/>
    <property type="match status" value="1"/>
</dbReference>
<dbReference type="PANTHER" id="PTHR34227:SF1">
    <property type="entry name" value="DIMETHYL SULFOXIDE REDUCTASE CHAPERONE-RELATED"/>
    <property type="match status" value="1"/>
</dbReference>
<dbReference type="InterPro" id="IPR010982">
    <property type="entry name" value="Lambda_DNA-bd_dom_sf"/>
</dbReference>
<proteinExistence type="predicted"/>
<dbReference type="Pfam" id="PF15943">
    <property type="entry name" value="YdaS_toxin"/>
    <property type="match status" value="1"/>
</dbReference>
<comment type="caution">
    <text evidence="2">The sequence shown here is derived from an EMBL/GenBank/DDBJ whole genome shotgun (WGS) entry which is preliminary data.</text>
</comment>
<evidence type="ECO:0000313" key="3">
    <source>
        <dbReference type="Proteomes" id="UP000328092"/>
    </source>
</evidence>
<dbReference type="Gene3D" id="1.10.3480.10">
    <property type="entry name" value="TorD-like"/>
    <property type="match status" value="1"/>
</dbReference>
<dbReference type="InterPro" id="IPR050289">
    <property type="entry name" value="TorD/DmsD_chaperones"/>
</dbReference>
<name>A0A508TEC4_9BRAD</name>
<dbReference type="AlphaFoldDB" id="A0A508TEC4"/>
<keyword evidence="1" id="KW-0143">Chaperone</keyword>
<dbReference type="EMBL" id="CAADFC020000016">
    <property type="protein sequence ID" value="VIO72781.1"/>
    <property type="molecule type" value="Genomic_DNA"/>
</dbReference>
<dbReference type="InterPro" id="IPR031856">
    <property type="entry name" value="YdaS_toxin-like"/>
</dbReference>
<dbReference type="InterPro" id="IPR036411">
    <property type="entry name" value="TorD-like_sf"/>
</dbReference>
<sequence>MYSIDRVAMRAVIFHTQTQSSAWPLGWEVGVRDPGLERAIDAAGGVAPLARKIGIAQPSVSNWNRVPAQRVIAVESATGVSRKVLRPDLYAESTVTDDAVDPIDAARAQEYALLAALLSSAPPAALIEQIAQLKGDATPLGRAHAALAEAATVAVATEIEREYFNLFVGVGRGELLPYASYYLTGFLNERPLSRLRDDLAVLGIERAESNPEPEDHAATLCEIMAGFAATRFAASPQVQRAFFEKHVSRWMGRLFADIEKAESAKFYRAVGTLGRVFLEIESEAFTFAN</sequence>
<gene>
    <name evidence="2" type="primary">torD</name>
    <name evidence="2" type="ORF">CI1B_44280</name>
</gene>
<dbReference type="PANTHER" id="PTHR34227">
    <property type="entry name" value="CHAPERONE PROTEIN YCDY"/>
    <property type="match status" value="1"/>
</dbReference>
<dbReference type="SUPFAM" id="SSF89155">
    <property type="entry name" value="TorD-like"/>
    <property type="match status" value="1"/>
</dbReference>
<dbReference type="Gene3D" id="1.10.260.40">
    <property type="entry name" value="lambda repressor-like DNA-binding domains"/>
    <property type="match status" value="1"/>
</dbReference>
<dbReference type="SUPFAM" id="SSF47413">
    <property type="entry name" value="lambda repressor-like DNA-binding domains"/>
    <property type="match status" value="1"/>
</dbReference>
<dbReference type="InterPro" id="IPR020945">
    <property type="entry name" value="DMSO/NO3_reduct_chaperone"/>
</dbReference>
<dbReference type="Proteomes" id="UP000328092">
    <property type="component" value="Unassembled WGS sequence"/>
</dbReference>
<reference evidence="2" key="1">
    <citation type="submission" date="2019-02" db="EMBL/GenBank/DDBJ databases">
        <authorList>
            <person name="Pothier F.J."/>
        </authorList>
    </citation>
    <scope>NUCLEOTIDE SEQUENCE</scope>
    <source>
        <strain evidence="2">CI-1B</strain>
    </source>
</reference>
<evidence type="ECO:0000313" key="2">
    <source>
        <dbReference type="EMBL" id="VIO72781.1"/>
    </source>
</evidence>
<dbReference type="GO" id="GO:0003677">
    <property type="term" value="F:DNA binding"/>
    <property type="evidence" value="ECO:0007669"/>
    <property type="project" value="InterPro"/>
</dbReference>
<accession>A0A508TEC4</accession>